<evidence type="ECO:0000313" key="4">
    <source>
        <dbReference type="EMBL" id="RUT29923.1"/>
    </source>
</evidence>
<dbReference type="SUPFAM" id="SSF49373">
    <property type="entry name" value="Invasin/intimin cell-adhesion fragments"/>
    <property type="match status" value="1"/>
</dbReference>
<feature type="region of interest" description="Disordered" evidence="1">
    <location>
        <begin position="519"/>
        <end position="538"/>
    </location>
</feature>
<dbReference type="EMBL" id="RZNX01000005">
    <property type="protein sequence ID" value="RUT29923.1"/>
    <property type="molecule type" value="Genomic_DNA"/>
</dbReference>
<evidence type="ECO:0000259" key="2">
    <source>
        <dbReference type="Pfam" id="PF02368"/>
    </source>
</evidence>
<dbReference type="InterPro" id="IPR008964">
    <property type="entry name" value="Invasin/intimin_cell_adhesion"/>
</dbReference>
<dbReference type="AlphaFoldDB" id="A0A3S1D8N2"/>
<feature type="region of interest" description="Disordered" evidence="1">
    <location>
        <begin position="374"/>
        <end position="393"/>
    </location>
</feature>
<dbReference type="InterPro" id="IPR043759">
    <property type="entry name" value="DUF5704"/>
</dbReference>
<evidence type="ECO:0000256" key="1">
    <source>
        <dbReference type="SAM" id="MobiDB-lite"/>
    </source>
</evidence>
<accession>A0A3S1D8N2</accession>
<dbReference type="Pfam" id="PF18964">
    <property type="entry name" value="DUF5704"/>
    <property type="match status" value="1"/>
</dbReference>
<dbReference type="Proteomes" id="UP000272464">
    <property type="component" value="Unassembled WGS sequence"/>
</dbReference>
<feature type="compositionally biased region" description="Polar residues" evidence="1">
    <location>
        <begin position="519"/>
        <end position="534"/>
    </location>
</feature>
<name>A0A3S1D8N2_9BACL</name>
<feature type="domain" description="DUF5704" evidence="3">
    <location>
        <begin position="321"/>
        <end position="508"/>
    </location>
</feature>
<feature type="domain" description="BIG2" evidence="2">
    <location>
        <begin position="204"/>
        <end position="254"/>
    </location>
</feature>
<protein>
    <submittedName>
        <fullName evidence="4">Ig-like domain-containing protein</fullName>
    </submittedName>
</protein>
<dbReference type="InterPro" id="IPR003343">
    <property type="entry name" value="Big_2"/>
</dbReference>
<dbReference type="Pfam" id="PF02368">
    <property type="entry name" value="Big_2"/>
    <property type="match status" value="1"/>
</dbReference>
<proteinExistence type="predicted"/>
<dbReference type="Gene3D" id="2.60.40.1080">
    <property type="match status" value="1"/>
</dbReference>
<reference evidence="4 5" key="1">
    <citation type="submission" date="2018-12" db="EMBL/GenBank/DDBJ databases">
        <authorList>
            <person name="Sun L."/>
            <person name="Chen Z."/>
        </authorList>
    </citation>
    <scope>NUCLEOTIDE SEQUENCE [LARGE SCALE GENOMIC DNA]</scope>
    <source>
        <strain evidence="4 5">3-5-3</strain>
    </source>
</reference>
<sequence>MTQTITEGGKAEQTWIREGQVESNANPGVYLYQRDDKRWVAETNRGPVIYNSVGSTSSPYPEKGPEFENKINMTEPEYLPKAKYKLIDGEEKDSTLMTDPKIIGANNETPLEDQTSTTRALRIPDGANLIITSVIGGDIETQSPPDAYIWNKHDKFSGNKWNAGYTTQVHVTWRANYVEKKKIAMAGKSKIAINEVTNFTSTVATSEAKKAYGTPADVTTRSNVMWKSSNPGVATVSATGVVTGVAKGTSIISVDWKKDKYWLHTEKVVTVDIKTTGTPPTGSCVPTINPPSAAVSPVISFMNPNATGEILGDDVANGRHFDAVKAIPTSENLYSQAWGRNYLFQHTFANMKGTIDYRCTIDVTYSRTWKEKQPDIIDSDGKPVPQPDTEKSDTVTKTYSFNLTPRNYSYWEIKQLEVMGLNHAELQNYALPGGNVYMEPRDYTPPDVDTDNSSDVNDHVFPKSTGTISFTPPVLASTGYAPLDIPDHTAILKGMAEAQTMPPDVKNDRVTFNGLTIMSDNTVSSSGPTPTSIPAPTRIPDKMLFEDHQLISTDLENKADTPSTGTIYYEMLPNDVEGNGDKDFDIQNINTVTVHTPVVNYSLVSDDQAHNQKTHPNSNRSALILERPFFVRIPTIGQHLNEAIYPGYGNRDYAKYTRNKQVKFPFDVYNEDRTQYIYKDTWVDIPVTQEYTTFYMPVWVNEGNYDIQFRSIAENAPSPFEEQLNANTNLANHAAVETVPVEVIGRMYDFHVTDIADYLWETVFRTYPRTSTPSGYSYWVGLKGIDGDKRGNMYPFTLPIHPGSHPKPGYKNVAVKTGYHFKFDLKTKGNMFDVQDSVRITPSFYYMSEDGKTRTPIDIYYKAGEKSFVRIGSPEDTSQRYVILNDRLRNVPMEELSDTALYKYDHYFDFGQVGEISRDTFLQNYIDKASTKKTPVGGLKQLELPEAVRTLIGPKLNIPIGVDMQRANASIQKWYGEYSLPADIYGVAAGTNLAEYGRTHQGLTDRSPVFLKNGYFIVNFNLETIDQGNLKEPHLQYIHAPLMNQWKLEGFNNIVMDPYGNSYNLQDGDVVFYHTDKSSRDDFRSSVTH</sequence>
<gene>
    <name evidence="4" type="ORF">EJP77_13560</name>
</gene>
<evidence type="ECO:0000259" key="3">
    <source>
        <dbReference type="Pfam" id="PF18964"/>
    </source>
</evidence>
<comment type="caution">
    <text evidence="4">The sequence shown here is derived from an EMBL/GenBank/DDBJ whole genome shotgun (WGS) entry which is preliminary data.</text>
</comment>
<organism evidence="4 5">
    <name type="scientific">Paenibacillus zeisoli</name>
    <dbReference type="NCBI Taxonomy" id="2496267"/>
    <lineage>
        <taxon>Bacteria</taxon>
        <taxon>Bacillati</taxon>
        <taxon>Bacillota</taxon>
        <taxon>Bacilli</taxon>
        <taxon>Bacillales</taxon>
        <taxon>Paenibacillaceae</taxon>
        <taxon>Paenibacillus</taxon>
    </lineage>
</organism>
<dbReference type="OrthoDB" id="2657408at2"/>
<evidence type="ECO:0000313" key="5">
    <source>
        <dbReference type="Proteomes" id="UP000272464"/>
    </source>
</evidence>
<keyword evidence="5" id="KW-1185">Reference proteome</keyword>